<dbReference type="EMBL" id="FTNT01000004">
    <property type="protein sequence ID" value="SIR92653.1"/>
    <property type="molecule type" value="Genomic_DNA"/>
</dbReference>
<dbReference type="Gene3D" id="3.50.50.60">
    <property type="entry name" value="FAD/NAD(P)-binding domain"/>
    <property type="match status" value="1"/>
</dbReference>
<dbReference type="SUPFAM" id="SSF54862">
    <property type="entry name" value="4Fe-4S ferredoxins"/>
    <property type="match status" value="1"/>
</dbReference>
<keyword evidence="7" id="KW-0560">Oxidoreductase</keyword>
<dbReference type="OrthoDB" id="289202at2"/>
<dbReference type="GO" id="GO:0046872">
    <property type="term" value="F:metal ion binding"/>
    <property type="evidence" value="ECO:0007669"/>
    <property type="project" value="UniProtKB-KW"/>
</dbReference>
<protein>
    <recommendedName>
        <fullName evidence="2">ferredoxin--NADP(+) reductase</fullName>
        <ecNumber evidence="2">1.18.1.2</ecNumber>
    </recommendedName>
</protein>
<dbReference type="InterPro" id="IPR036188">
    <property type="entry name" value="FAD/NAD-bd_sf"/>
</dbReference>
<dbReference type="PROSITE" id="PS51379">
    <property type="entry name" value="4FE4S_FER_2"/>
    <property type="match status" value="1"/>
</dbReference>
<keyword evidence="3" id="KW-0285">Flavoprotein</keyword>
<evidence type="ECO:0000256" key="6">
    <source>
        <dbReference type="ARBA" id="ARBA00022857"/>
    </source>
</evidence>
<dbReference type="PANTHER" id="PTHR48467">
    <property type="entry name" value="GLUTAMATE SYNTHASE 1 [NADH], CHLOROPLASTIC-LIKE"/>
    <property type="match status" value="1"/>
</dbReference>
<dbReference type="GO" id="GO:0004324">
    <property type="term" value="F:ferredoxin-NADP+ reductase activity"/>
    <property type="evidence" value="ECO:0007669"/>
    <property type="project" value="UniProtKB-EC"/>
</dbReference>
<evidence type="ECO:0000256" key="5">
    <source>
        <dbReference type="ARBA" id="ARBA00022827"/>
    </source>
</evidence>
<evidence type="ECO:0000256" key="4">
    <source>
        <dbReference type="ARBA" id="ARBA00022723"/>
    </source>
</evidence>
<dbReference type="InterPro" id="IPR017896">
    <property type="entry name" value="4Fe4S_Fe-S-bd"/>
</dbReference>
<dbReference type="RefSeq" id="WP_083709500.1">
    <property type="nucleotide sequence ID" value="NZ_FTNT01000004.1"/>
</dbReference>
<dbReference type="STRING" id="1344003.SAMN05445060_1608"/>
<evidence type="ECO:0000313" key="13">
    <source>
        <dbReference type="Proteomes" id="UP000186218"/>
    </source>
</evidence>
<dbReference type="PANTHER" id="PTHR48467:SF1">
    <property type="entry name" value="GLUTAMATE SYNTHASE 1 [NADH], CHLOROPLASTIC-LIKE"/>
    <property type="match status" value="1"/>
</dbReference>
<keyword evidence="9" id="KW-0411">Iron-sulfur</keyword>
<evidence type="ECO:0000313" key="12">
    <source>
        <dbReference type="EMBL" id="SIR92653.1"/>
    </source>
</evidence>
<dbReference type="InterPro" id="IPR023753">
    <property type="entry name" value="FAD/NAD-binding_dom"/>
</dbReference>
<evidence type="ECO:0000256" key="3">
    <source>
        <dbReference type="ARBA" id="ARBA00022630"/>
    </source>
</evidence>
<dbReference type="InterPro" id="IPR017900">
    <property type="entry name" value="4Fe4S_Fe_S_CS"/>
</dbReference>
<name>A0A1N7EX17_9NOCA</name>
<dbReference type="SUPFAM" id="SSF51971">
    <property type="entry name" value="Nucleotide-binding domain"/>
    <property type="match status" value="2"/>
</dbReference>
<dbReference type="PROSITE" id="PS00198">
    <property type="entry name" value="4FE4S_FER_1"/>
    <property type="match status" value="1"/>
</dbReference>
<keyword evidence="13" id="KW-1185">Reference proteome</keyword>
<evidence type="ECO:0000256" key="7">
    <source>
        <dbReference type="ARBA" id="ARBA00023002"/>
    </source>
</evidence>
<sequence length="555" mass="58901">MSHVITQPCCNDASCIAACPVNCIHPTPDERDFTSAEMLYIDPATCIDCGACVPECPVEAIVPETDLAAEQSVFLDINAAYYRDHDVRDGLVPFRPRRDTQVREPIRVAVVGSGPAGLYTAEELLTEPNVHVDVLDRLPTPLGLIRFGVAPDHASTKLAGEALHEVTSSPRFRYLLGVEVGRDITAAELVEAYSAVVYAHGAAAPKSLGIDGEELRGSISSTEFVAWYNGHPDYADRTYDLSDERVVLVGNGNVALDVARILLADPEVLGRTDIADHALHVLRRSAVREVVLIGRRGPAEAAFTIGELAALAELDGVDVSVETGGRGGGVRTADALTTAKTDLLRDLAGRPAGSGARRLVFRFHTRPTAILGDEDGGVRGVQVVDGDSAATLSTSLVIRSIGYTGEPLDGLPFDDALGIVPNVGGRVLDPATDGPLAAHYVAGWIKRGPRGGIGTNRRCGQETARAVLDDAAAGTLTPRSADTDIADLATRRGATVLDGAAWGRIDAVERAAGREARRPRVKMTDLRTLITAAGLHFHTGSRYGDNEIRTTEVKK</sequence>
<comment type="catalytic activity">
    <reaction evidence="10">
        <text>2 reduced [2Fe-2S]-[ferredoxin] + NADP(+) + H(+) = 2 oxidized [2Fe-2S]-[ferredoxin] + NADPH</text>
        <dbReference type="Rhea" id="RHEA:20125"/>
        <dbReference type="Rhea" id="RHEA-COMP:10000"/>
        <dbReference type="Rhea" id="RHEA-COMP:10001"/>
        <dbReference type="ChEBI" id="CHEBI:15378"/>
        <dbReference type="ChEBI" id="CHEBI:33737"/>
        <dbReference type="ChEBI" id="CHEBI:33738"/>
        <dbReference type="ChEBI" id="CHEBI:57783"/>
        <dbReference type="ChEBI" id="CHEBI:58349"/>
        <dbReference type="EC" id="1.18.1.2"/>
    </reaction>
</comment>
<comment type="cofactor">
    <cofactor evidence="1">
        <name>FAD</name>
        <dbReference type="ChEBI" id="CHEBI:57692"/>
    </cofactor>
</comment>
<dbReference type="Gene3D" id="3.30.70.20">
    <property type="match status" value="1"/>
</dbReference>
<keyword evidence="5" id="KW-0274">FAD</keyword>
<dbReference type="PRINTS" id="PR00419">
    <property type="entry name" value="ADXRDTASE"/>
</dbReference>
<evidence type="ECO:0000256" key="1">
    <source>
        <dbReference type="ARBA" id="ARBA00001974"/>
    </source>
</evidence>
<feature type="domain" description="4Fe-4S ferredoxin-type" evidence="11">
    <location>
        <begin position="37"/>
        <end position="66"/>
    </location>
</feature>
<dbReference type="EC" id="1.18.1.2" evidence="2"/>
<organism evidence="12 13">
    <name type="scientific">Williamsia sterculiae</name>
    <dbReference type="NCBI Taxonomy" id="1344003"/>
    <lineage>
        <taxon>Bacteria</taxon>
        <taxon>Bacillati</taxon>
        <taxon>Actinomycetota</taxon>
        <taxon>Actinomycetes</taxon>
        <taxon>Mycobacteriales</taxon>
        <taxon>Nocardiaceae</taxon>
        <taxon>Williamsia</taxon>
    </lineage>
</organism>
<dbReference type="GO" id="GO:0051536">
    <property type="term" value="F:iron-sulfur cluster binding"/>
    <property type="evidence" value="ECO:0007669"/>
    <property type="project" value="UniProtKB-KW"/>
</dbReference>
<dbReference type="InterPro" id="IPR055275">
    <property type="entry name" value="Ferredox_Rdtase"/>
</dbReference>
<dbReference type="Proteomes" id="UP000186218">
    <property type="component" value="Unassembled WGS sequence"/>
</dbReference>
<keyword evidence="8" id="KW-0408">Iron</keyword>
<accession>A0A1N7EX17</accession>
<dbReference type="Gene3D" id="3.40.50.720">
    <property type="entry name" value="NAD(P)-binding Rossmann-like Domain"/>
    <property type="match status" value="1"/>
</dbReference>
<evidence type="ECO:0000256" key="10">
    <source>
        <dbReference type="ARBA" id="ARBA00047776"/>
    </source>
</evidence>
<dbReference type="AlphaFoldDB" id="A0A1N7EX17"/>
<dbReference type="Pfam" id="PF00037">
    <property type="entry name" value="Fer4"/>
    <property type="match status" value="1"/>
</dbReference>
<keyword evidence="4" id="KW-0479">Metal-binding</keyword>
<reference evidence="12 13" key="1">
    <citation type="submission" date="2017-01" db="EMBL/GenBank/DDBJ databases">
        <authorList>
            <person name="Mah S.A."/>
            <person name="Swanson W.J."/>
            <person name="Moy G.W."/>
            <person name="Vacquier V.D."/>
        </authorList>
    </citation>
    <scope>NUCLEOTIDE SEQUENCE [LARGE SCALE GENOMIC DNA]</scope>
    <source>
        <strain evidence="12 13">CPCC 203464</strain>
    </source>
</reference>
<gene>
    <name evidence="12" type="ORF">SAMN05445060_1608</name>
</gene>
<evidence type="ECO:0000256" key="9">
    <source>
        <dbReference type="ARBA" id="ARBA00023014"/>
    </source>
</evidence>
<evidence type="ECO:0000256" key="8">
    <source>
        <dbReference type="ARBA" id="ARBA00023004"/>
    </source>
</evidence>
<evidence type="ECO:0000259" key="11">
    <source>
        <dbReference type="PROSITE" id="PS51379"/>
    </source>
</evidence>
<keyword evidence="6" id="KW-0521">NADP</keyword>
<proteinExistence type="predicted"/>
<evidence type="ECO:0000256" key="2">
    <source>
        <dbReference type="ARBA" id="ARBA00013223"/>
    </source>
</evidence>
<dbReference type="Pfam" id="PF07992">
    <property type="entry name" value="Pyr_redox_2"/>
    <property type="match status" value="1"/>
</dbReference>